<evidence type="ECO:0000259" key="4">
    <source>
        <dbReference type="PROSITE" id="PS50045"/>
    </source>
</evidence>
<dbReference type="SUPFAM" id="SSF52540">
    <property type="entry name" value="P-loop containing nucleoside triphosphate hydrolases"/>
    <property type="match status" value="1"/>
</dbReference>
<dbReference type="Pfam" id="PF25601">
    <property type="entry name" value="AAA_lid_14"/>
    <property type="match status" value="1"/>
</dbReference>
<sequence>MSKFLVFVVEDDEWYRELLSHNIALNPDFEIKKFDSAKAVLQELDKNPNAITLDYRLPDMEGEKVLQQIKAYNPEIEVIIISEQEKIETAVNLLNLGAYDYIVKSRDIRDKLLNTLNNIRKQASLQARVANLQEEVEKKYSFENSIIGHSESIKKVFALIEKAVSNNISVTITGETGTGKELVAKATHYNSARKNQPFVPVNVAAIPKELIESELFGHEKGSFTGANYQRIGKFEEADKGTLFLDEIGEMDLTLQAKLLRVLQEKEVTRVGSNKTIKIDCRIIVATHRNLLQEVKKGKFREDLYFRLFGLTIDMPPLRERDKDIITLAKYFINRFCQENKKEPPVLSNKAQKKLLNYTYPGNVRELKSVIELAVVMSNNDEITEDDINFSNNEELYDPPTHGLTLKEHTTRIIKLYLKKHNDNIKEAAKELDIGYSTIYRVLKNENMEEDEV</sequence>
<accession>A0A937JZG3</accession>
<dbReference type="Gene3D" id="3.40.50.300">
    <property type="entry name" value="P-loop containing nucleotide triphosphate hydrolases"/>
    <property type="match status" value="1"/>
</dbReference>
<evidence type="ECO:0000256" key="1">
    <source>
        <dbReference type="ARBA" id="ARBA00022741"/>
    </source>
</evidence>
<proteinExistence type="predicted"/>
<keyword evidence="1" id="KW-0547">Nucleotide-binding</keyword>
<dbReference type="SUPFAM" id="SSF46689">
    <property type="entry name" value="Homeodomain-like"/>
    <property type="match status" value="1"/>
</dbReference>
<dbReference type="PANTHER" id="PTHR32071">
    <property type="entry name" value="TRANSCRIPTIONAL REGULATORY PROTEIN"/>
    <property type="match status" value="1"/>
</dbReference>
<dbReference type="SMART" id="SM00382">
    <property type="entry name" value="AAA"/>
    <property type="match status" value="1"/>
</dbReference>
<dbReference type="Pfam" id="PF00072">
    <property type="entry name" value="Response_reg"/>
    <property type="match status" value="1"/>
</dbReference>
<evidence type="ECO:0000259" key="5">
    <source>
        <dbReference type="PROSITE" id="PS50110"/>
    </source>
</evidence>
<dbReference type="InterPro" id="IPR003593">
    <property type="entry name" value="AAA+_ATPase"/>
</dbReference>
<evidence type="ECO:0000313" key="6">
    <source>
        <dbReference type="EMBL" id="MBL3656634.1"/>
    </source>
</evidence>
<comment type="caution">
    <text evidence="6">The sequence shown here is derived from an EMBL/GenBank/DDBJ whole genome shotgun (WGS) entry which is preliminary data.</text>
</comment>
<dbReference type="InterPro" id="IPR011006">
    <property type="entry name" value="CheY-like_superfamily"/>
</dbReference>
<dbReference type="GO" id="GO:0006355">
    <property type="term" value="P:regulation of DNA-templated transcription"/>
    <property type="evidence" value="ECO:0007669"/>
    <property type="project" value="InterPro"/>
</dbReference>
<feature type="domain" description="Sigma-54 factor interaction" evidence="4">
    <location>
        <begin position="146"/>
        <end position="375"/>
    </location>
</feature>
<dbReference type="Gene3D" id="1.10.8.60">
    <property type="match status" value="1"/>
</dbReference>
<dbReference type="SUPFAM" id="SSF52172">
    <property type="entry name" value="CheY-like"/>
    <property type="match status" value="1"/>
</dbReference>
<dbReference type="RefSeq" id="WP_202244421.1">
    <property type="nucleotide sequence ID" value="NZ_JAESIY010000005.1"/>
</dbReference>
<dbReference type="FunFam" id="3.40.50.300:FF:000006">
    <property type="entry name" value="DNA-binding transcriptional regulator NtrC"/>
    <property type="match status" value="1"/>
</dbReference>
<dbReference type="InterPro" id="IPR058031">
    <property type="entry name" value="AAA_lid_NorR"/>
</dbReference>
<evidence type="ECO:0000313" key="7">
    <source>
        <dbReference type="Proteomes" id="UP000659388"/>
    </source>
</evidence>
<dbReference type="PROSITE" id="PS50110">
    <property type="entry name" value="RESPONSE_REGULATORY"/>
    <property type="match status" value="1"/>
</dbReference>
<keyword evidence="2" id="KW-0067">ATP-binding</keyword>
<dbReference type="CDD" id="cd00009">
    <property type="entry name" value="AAA"/>
    <property type="match status" value="1"/>
</dbReference>
<dbReference type="Pfam" id="PF00158">
    <property type="entry name" value="Sigma54_activat"/>
    <property type="match status" value="1"/>
</dbReference>
<organism evidence="6 7">
    <name type="scientific">Fulvivirga sediminis</name>
    <dbReference type="NCBI Taxonomy" id="2803949"/>
    <lineage>
        <taxon>Bacteria</taxon>
        <taxon>Pseudomonadati</taxon>
        <taxon>Bacteroidota</taxon>
        <taxon>Cytophagia</taxon>
        <taxon>Cytophagales</taxon>
        <taxon>Fulvivirgaceae</taxon>
        <taxon>Fulvivirga</taxon>
    </lineage>
</organism>
<dbReference type="PROSITE" id="PS50045">
    <property type="entry name" value="SIGMA54_INTERACT_4"/>
    <property type="match status" value="1"/>
</dbReference>
<gene>
    <name evidence="6" type="ORF">JL102_10855</name>
</gene>
<dbReference type="Gene3D" id="1.10.10.60">
    <property type="entry name" value="Homeodomain-like"/>
    <property type="match status" value="1"/>
</dbReference>
<dbReference type="EMBL" id="JAESIY010000005">
    <property type="protein sequence ID" value="MBL3656634.1"/>
    <property type="molecule type" value="Genomic_DNA"/>
</dbReference>
<keyword evidence="3" id="KW-0597">Phosphoprotein</keyword>
<name>A0A937JZG3_9BACT</name>
<keyword evidence="7" id="KW-1185">Reference proteome</keyword>
<feature type="domain" description="Response regulatory" evidence="5">
    <location>
        <begin position="5"/>
        <end position="119"/>
    </location>
</feature>
<protein>
    <submittedName>
        <fullName evidence="6">Sigma-54-dependent Fis family transcriptional regulator</fullName>
    </submittedName>
</protein>
<dbReference type="Proteomes" id="UP000659388">
    <property type="component" value="Unassembled WGS sequence"/>
</dbReference>
<dbReference type="InterPro" id="IPR009057">
    <property type="entry name" value="Homeodomain-like_sf"/>
</dbReference>
<dbReference type="InterPro" id="IPR001789">
    <property type="entry name" value="Sig_transdc_resp-reg_receiver"/>
</dbReference>
<dbReference type="InterPro" id="IPR002078">
    <property type="entry name" value="Sigma_54_int"/>
</dbReference>
<reference evidence="6" key="1">
    <citation type="submission" date="2021-01" db="EMBL/GenBank/DDBJ databases">
        <title>Fulvivirga kasyanovii gen. nov., sp nov., a novel member of the phylum Bacteroidetes isolated from seawater in a mussel farm.</title>
        <authorList>
            <person name="Zhao L.-H."/>
            <person name="Wang Z.-J."/>
        </authorList>
    </citation>
    <scope>NUCLEOTIDE SEQUENCE</scope>
    <source>
        <strain evidence="6">2943</strain>
    </source>
</reference>
<dbReference type="GO" id="GO:0000160">
    <property type="term" value="P:phosphorelay signal transduction system"/>
    <property type="evidence" value="ECO:0007669"/>
    <property type="project" value="InterPro"/>
</dbReference>
<dbReference type="SMART" id="SM00448">
    <property type="entry name" value="REC"/>
    <property type="match status" value="1"/>
</dbReference>
<dbReference type="InterPro" id="IPR025943">
    <property type="entry name" value="Sigma_54_int_dom_ATP-bd_2"/>
</dbReference>
<dbReference type="GO" id="GO:0005524">
    <property type="term" value="F:ATP binding"/>
    <property type="evidence" value="ECO:0007669"/>
    <property type="project" value="UniProtKB-KW"/>
</dbReference>
<evidence type="ECO:0000256" key="2">
    <source>
        <dbReference type="ARBA" id="ARBA00022840"/>
    </source>
</evidence>
<dbReference type="Gene3D" id="3.40.50.2300">
    <property type="match status" value="1"/>
</dbReference>
<dbReference type="PANTHER" id="PTHR32071:SF121">
    <property type="entry name" value="SIGMA L-DEPENDENT TRANSCRIPTIONAL REGULATOR YQIR-RELATED"/>
    <property type="match status" value="1"/>
</dbReference>
<dbReference type="AlphaFoldDB" id="A0A937JZG3"/>
<evidence type="ECO:0000256" key="3">
    <source>
        <dbReference type="PROSITE-ProRule" id="PRU00169"/>
    </source>
</evidence>
<feature type="modified residue" description="4-aspartylphosphate" evidence="3">
    <location>
        <position position="54"/>
    </location>
</feature>
<dbReference type="InterPro" id="IPR027417">
    <property type="entry name" value="P-loop_NTPase"/>
</dbReference>
<dbReference type="PROSITE" id="PS00676">
    <property type="entry name" value="SIGMA54_INTERACT_2"/>
    <property type="match status" value="1"/>
</dbReference>